<protein>
    <submittedName>
        <fullName evidence="2">Orf69</fullName>
    </submittedName>
</protein>
<dbReference type="Pfam" id="PF20881">
    <property type="entry name" value="G1_gp67_C"/>
    <property type="match status" value="1"/>
</dbReference>
<dbReference type="KEGG" id="vg:3197469"/>
<dbReference type="InterPro" id="IPR049103">
    <property type="entry name" value="Gp67_C"/>
</dbReference>
<dbReference type="RefSeq" id="YP_164704.1">
    <property type="nucleotide sequence ID" value="NC_006565.1"/>
</dbReference>
<organism evidence="2 3">
    <name type="scientific">Lactobacillus phage LP65</name>
    <dbReference type="NCBI Taxonomy" id="2892344"/>
    <lineage>
        <taxon>Viruses</taxon>
        <taxon>Duplodnaviria</taxon>
        <taxon>Heunggongvirae</taxon>
        <taxon>Uroviricota</taxon>
        <taxon>Caudoviricetes</taxon>
        <taxon>Herelleviridae</taxon>
        <taxon>Salchichonvirus</taxon>
        <taxon>Salchichonvirus LP65</taxon>
    </lineage>
</organism>
<keyword evidence="3" id="KW-1185">Reference proteome</keyword>
<evidence type="ECO:0000313" key="2">
    <source>
        <dbReference type="EMBL" id="AAV35889.1"/>
    </source>
</evidence>
<dbReference type="Proteomes" id="UP000002117">
    <property type="component" value="Segment"/>
</dbReference>
<evidence type="ECO:0000313" key="3">
    <source>
        <dbReference type="Proteomes" id="UP000002117"/>
    </source>
</evidence>
<sequence>MENKQPDYKDSMTQRKTLATGNQTTTQAFVSHGVVYISVSAMTVGRKSKEYILPASDIMYVYPLENYIGYSFNNPYSDLLLKFDNRRTPAKFKKYIKENYNAGNVYLKKLYDFENQRPYDAYNFIFAQNSAISVELESLGFKSWYGTYNQNDVLDNFRLVDDILTTMKTRLVDRAFKAGKLAKVSSGDEEKLDHISMSMANKNEIILYNRVGQALTMNAIMNKTVRAELKYFNDVNKK</sequence>
<gene>
    <name evidence="2" type="ORF">orf69</name>
</gene>
<proteinExistence type="predicted"/>
<feature type="domain" description="Gp67 C-terminal" evidence="1">
    <location>
        <begin position="136"/>
        <end position="225"/>
    </location>
</feature>
<name>Q5ULP5_9CAUD</name>
<dbReference type="EMBL" id="AY682195">
    <property type="protein sequence ID" value="AAV35889.1"/>
    <property type="molecule type" value="Genomic_DNA"/>
</dbReference>
<reference evidence="2 3" key="1">
    <citation type="journal article" date="2004" name="J. Bacteriol.">
        <title>Lactobacillus plantarum bacteriophage LP65: a new member of the SPO1-like genus of the family Myoviridae.</title>
        <authorList>
            <person name="Chibani-Chennoufi S."/>
            <person name="Dillmann M.L."/>
            <person name="Marvin-Guy L."/>
            <person name="Rami-Shojaei S."/>
            <person name="Brussow H."/>
        </authorList>
    </citation>
    <scope>NUCLEOTIDE SEQUENCE</scope>
</reference>
<accession>Q5ULP5</accession>
<evidence type="ECO:0000259" key="1">
    <source>
        <dbReference type="Pfam" id="PF20881"/>
    </source>
</evidence>